<keyword evidence="3" id="KW-0998">Cell outer membrane</keyword>
<evidence type="ECO:0000256" key="4">
    <source>
        <dbReference type="PROSITE-ProRule" id="PRU00473"/>
    </source>
</evidence>
<evidence type="ECO:0000256" key="3">
    <source>
        <dbReference type="ARBA" id="ARBA00023237"/>
    </source>
</evidence>
<evidence type="ECO:0000313" key="6">
    <source>
        <dbReference type="EMBL" id="RTE53720.1"/>
    </source>
</evidence>
<dbReference type="Proteomes" id="UP000267585">
    <property type="component" value="Unassembled WGS sequence"/>
</dbReference>
<dbReference type="PANTHER" id="PTHR30329">
    <property type="entry name" value="STATOR ELEMENT OF FLAGELLAR MOTOR COMPLEX"/>
    <property type="match status" value="1"/>
</dbReference>
<comment type="subcellular location">
    <subcellularLocation>
        <location evidence="1">Cell outer membrane</location>
    </subcellularLocation>
</comment>
<evidence type="ECO:0000259" key="5">
    <source>
        <dbReference type="PROSITE" id="PS51123"/>
    </source>
</evidence>
<dbReference type="Gene3D" id="2.60.120.260">
    <property type="entry name" value="Galactose-binding domain-like"/>
    <property type="match status" value="1"/>
</dbReference>
<dbReference type="InterPro" id="IPR006664">
    <property type="entry name" value="OMP_bac"/>
</dbReference>
<feature type="domain" description="OmpA-like" evidence="5">
    <location>
        <begin position="222"/>
        <end position="339"/>
    </location>
</feature>
<dbReference type="PROSITE" id="PS51123">
    <property type="entry name" value="OMPA_2"/>
    <property type="match status" value="1"/>
</dbReference>
<reference evidence="6 7" key="1">
    <citation type="submission" date="2018-11" db="EMBL/GenBank/DDBJ databases">
        <title>Arenibacter aquaticus sp.nov., a marine bacterium isolated from surface seawater in the South China Sea.</title>
        <authorList>
            <person name="Guo J."/>
            <person name="Sun J."/>
        </authorList>
    </citation>
    <scope>NUCLEOTIDE SEQUENCE [LARGE SCALE GENOMIC DNA]</scope>
    <source>
        <strain evidence="6 7">GUO666</strain>
    </source>
</reference>
<proteinExistence type="predicted"/>
<dbReference type="InterPro" id="IPR050330">
    <property type="entry name" value="Bact_OuterMem_StrucFunc"/>
</dbReference>
<dbReference type="AlphaFoldDB" id="A0A430K3S2"/>
<dbReference type="EMBL" id="RQPJ01000005">
    <property type="protein sequence ID" value="RTE53720.1"/>
    <property type="molecule type" value="Genomic_DNA"/>
</dbReference>
<sequence length="341" mass="38807">MISVSQNLVENPSFESFLECPAQLGNFGEDLTYWSAPTKGTTDYFNTCSLSMGVPQNFMGNQGSKFGNGYVGFYMYAPADYREYVQGELKWPLEKDLNYTLSFYISLAENSDYAIRDFDVLLSAKPLDLRIKKALTKYQLSKVKENAVTYIPIEGDGFITNEDAWVKISTTFIAKGGEQFITIGNFKNNAATRRQKLVKERVIKGAYYFLDMVYVGEGTQTFTLNETHVFENVLFNFDEFYIDSKGLREIARVYKYLKLDSNLKIEINGYTDGLGTTTYNKNLSVKRAKAVADQLIKLGMPKDRVLYNGYADMMPIANNKEATGRAQNRRVEFVISKMEIK</sequence>
<dbReference type="PRINTS" id="PR01021">
    <property type="entry name" value="OMPADOMAIN"/>
</dbReference>
<dbReference type="SUPFAM" id="SSF103088">
    <property type="entry name" value="OmpA-like"/>
    <property type="match status" value="1"/>
</dbReference>
<evidence type="ECO:0000313" key="7">
    <source>
        <dbReference type="Proteomes" id="UP000267585"/>
    </source>
</evidence>
<organism evidence="6 7">
    <name type="scientific">Arenibacter aquaticus</name>
    <dbReference type="NCBI Taxonomy" id="2489054"/>
    <lineage>
        <taxon>Bacteria</taxon>
        <taxon>Pseudomonadati</taxon>
        <taxon>Bacteroidota</taxon>
        <taxon>Flavobacteriia</taxon>
        <taxon>Flavobacteriales</taxon>
        <taxon>Flavobacteriaceae</taxon>
        <taxon>Arenibacter</taxon>
    </lineage>
</organism>
<dbReference type="CDD" id="cd07185">
    <property type="entry name" value="OmpA_C-like"/>
    <property type="match status" value="1"/>
</dbReference>
<dbReference type="InterPro" id="IPR006665">
    <property type="entry name" value="OmpA-like"/>
</dbReference>
<dbReference type="Gene3D" id="3.30.1330.60">
    <property type="entry name" value="OmpA-like domain"/>
    <property type="match status" value="1"/>
</dbReference>
<dbReference type="GO" id="GO:0009279">
    <property type="term" value="C:cell outer membrane"/>
    <property type="evidence" value="ECO:0007669"/>
    <property type="project" value="UniProtKB-SubCell"/>
</dbReference>
<dbReference type="InterPro" id="IPR036737">
    <property type="entry name" value="OmpA-like_sf"/>
</dbReference>
<evidence type="ECO:0000256" key="1">
    <source>
        <dbReference type="ARBA" id="ARBA00004442"/>
    </source>
</evidence>
<dbReference type="PANTHER" id="PTHR30329:SF21">
    <property type="entry name" value="LIPOPROTEIN YIAD-RELATED"/>
    <property type="match status" value="1"/>
</dbReference>
<evidence type="ECO:0000256" key="2">
    <source>
        <dbReference type="ARBA" id="ARBA00023136"/>
    </source>
</evidence>
<accession>A0A430K3S2</accession>
<protein>
    <submittedName>
        <fullName evidence="6">OmpA family protein</fullName>
    </submittedName>
</protein>
<keyword evidence="2 4" id="KW-0472">Membrane</keyword>
<dbReference type="Pfam" id="PF00691">
    <property type="entry name" value="OmpA"/>
    <property type="match status" value="1"/>
</dbReference>
<keyword evidence="7" id="KW-1185">Reference proteome</keyword>
<dbReference type="OrthoDB" id="9782229at2"/>
<comment type="caution">
    <text evidence="6">The sequence shown here is derived from an EMBL/GenBank/DDBJ whole genome shotgun (WGS) entry which is preliminary data.</text>
</comment>
<gene>
    <name evidence="6" type="ORF">EHW67_11085</name>
</gene>
<dbReference type="PRINTS" id="PR01023">
    <property type="entry name" value="NAFLGMOTY"/>
</dbReference>
<name>A0A430K3S2_9FLAO</name>